<dbReference type="PANTHER" id="PTHR31299">
    <property type="entry name" value="ESTERASE, PUTATIVE (AFU_ORTHOLOGUE AFUA_1G05850)-RELATED"/>
    <property type="match status" value="1"/>
</dbReference>
<dbReference type="AlphaFoldDB" id="A0A2N3Y331"/>
<dbReference type="PANTHER" id="PTHR31299:SF0">
    <property type="entry name" value="ESTERASE, PUTATIVE (AFU_ORTHOLOGUE AFUA_1G05850)-RELATED"/>
    <property type="match status" value="1"/>
</dbReference>
<dbReference type="CDD" id="cd14728">
    <property type="entry name" value="Ere-like"/>
    <property type="match status" value="1"/>
</dbReference>
<dbReference type="STRING" id="994479.GCA_000194155_01154"/>
<name>A0A2N3Y331_SACSN</name>
<accession>A0A2N3Y331</accession>
<evidence type="ECO:0000313" key="2">
    <source>
        <dbReference type="Proteomes" id="UP000233786"/>
    </source>
</evidence>
<protein>
    <submittedName>
        <fullName evidence="1">Prolyl oligopeptidase/erythromycin esterase</fullName>
    </submittedName>
</protein>
<dbReference type="Gene3D" id="3.30.1870.10">
    <property type="entry name" value="EreA-like, domain 2"/>
    <property type="match status" value="1"/>
</dbReference>
<dbReference type="InterPro" id="IPR007815">
    <property type="entry name" value="Emycin_Estase"/>
</dbReference>
<reference evidence="1" key="1">
    <citation type="submission" date="2017-12" db="EMBL/GenBank/DDBJ databases">
        <title>Sequencing the genomes of 1000 Actinobacteria strains.</title>
        <authorList>
            <person name="Klenk H.-P."/>
        </authorList>
    </citation>
    <scope>NUCLEOTIDE SEQUENCE [LARGE SCALE GENOMIC DNA]</scope>
    <source>
        <strain evidence="1">DSM 44228</strain>
    </source>
</reference>
<evidence type="ECO:0000313" key="1">
    <source>
        <dbReference type="EMBL" id="PKW17336.1"/>
    </source>
</evidence>
<dbReference type="Gene3D" id="3.40.1660.10">
    <property type="entry name" value="EreA-like (biosynthetic domain)"/>
    <property type="match status" value="1"/>
</dbReference>
<keyword evidence="2" id="KW-1185">Reference proteome</keyword>
<dbReference type="InterPro" id="IPR052036">
    <property type="entry name" value="Hydrolase/PRTase-associated"/>
</dbReference>
<dbReference type="SUPFAM" id="SSF159501">
    <property type="entry name" value="EreA/ChaN-like"/>
    <property type="match status" value="1"/>
</dbReference>
<proteinExistence type="predicted"/>
<sequence>MAVASTLRELTHPIATTDPDTASTSDLDALGDLVGDARVVCIGEGDHGISQFHQITDRILRFLVQEKGFTAFALESGFAEGLLVDDWIHGALGDVGDIAKRGVTYRFGECAERHAQLRWMRRWNTSAPHPITFCGIDVPGSAASPGPAVRACLARLPGQAGDDELLARTDLGGHAVAARRYAAMSPSEHARLRAGIADLASRAAVQGDEIALHCAASARALDRLITAGSPSTRDEFMADTVQRLLGRGHRVVISAHNGHVQRSPITGRPTLGGLLAPELGSDMVVIATTYGNGPEIHLIPRSGQPYDWEVSLQRRTPSPTSIEALLNTTGRPIALLDLHATPTGLLAGAEHLHAQGTQVPVGDFREAFDAIIHFHDGALVPGVIEKLRADIEAASDPRGH</sequence>
<dbReference type="OrthoDB" id="9810066at2"/>
<dbReference type="Gene3D" id="1.20.1440.30">
    <property type="entry name" value="Biosynthetic Protein domain"/>
    <property type="match status" value="1"/>
</dbReference>
<gene>
    <name evidence="1" type="ORF">A8926_5292</name>
</gene>
<organism evidence="1 2">
    <name type="scientific">Saccharopolyspora spinosa</name>
    <dbReference type="NCBI Taxonomy" id="60894"/>
    <lineage>
        <taxon>Bacteria</taxon>
        <taxon>Bacillati</taxon>
        <taxon>Actinomycetota</taxon>
        <taxon>Actinomycetes</taxon>
        <taxon>Pseudonocardiales</taxon>
        <taxon>Pseudonocardiaceae</taxon>
        <taxon>Saccharopolyspora</taxon>
    </lineage>
</organism>
<dbReference type="EMBL" id="PJNB01000001">
    <property type="protein sequence ID" value="PKW17336.1"/>
    <property type="molecule type" value="Genomic_DNA"/>
</dbReference>
<comment type="caution">
    <text evidence="1">The sequence shown here is derived from an EMBL/GenBank/DDBJ whole genome shotgun (WGS) entry which is preliminary data.</text>
</comment>
<dbReference type="Proteomes" id="UP000233786">
    <property type="component" value="Unassembled WGS sequence"/>
</dbReference>
<dbReference type="GO" id="GO:0046677">
    <property type="term" value="P:response to antibiotic"/>
    <property type="evidence" value="ECO:0007669"/>
    <property type="project" value="InterPro"/>
</dbReference>
<dbReference type="Pfam" id="PF05139">
    <property type="entry name" value="Erythro_esteras"/>
    <property type="match status" value="1"/>
</dbReference>